<dbReference type="Gene3D" id="3.30.420.10">
    <property type="entry name" value="Ribonuclease H-like superfamily/Ribonuclease H"/>
    <property type="match status" value="2"/>
</dbReference>
<dbReference type="InterPro" id="IPR051181">
    <property type="entry name" value="CAF1_poly(A)_ribonucleases"/>
</dbReference>
<proteinExistence type="inferred from homology"/>
<dbReference type="SUPFAM" id="SSF53098">
    <property type="entry name" value="Ribonuclease H-like"/>
    <property type="match status" value="1"/>
</dbReference>
<gene>
    <name evidence="2" type="ORF">VSP0166_LOCUS11726</name>
</gene>
<dbReference type="Pfam" id="PF04857">
    <property type="entry name" value="CAF1"/>
    <property type="match status" value="1"/>
</dbReference>
<dbReference type="InterPro" id="IPR036867">
    <property type="entry name" value="R3H_dom_sf"/>
</dbReference>
<dbReference type="InterPro" id="IPR036397">
    <property type="entry name" value="RNaseH_sf"/>
</dbReference>
<dbReference type="EMBL" id="HBKP01016548">
    <property type="protein sequence ID" value="CAE2227534.1"/>
    <property type="molecule type" value="Transcribed_RNA"/>
</dbReference>
<evidence type="ECO:0000313" key="2">
    <source>
        <dbReference type="EMBL" id="CAE2227534.1"/>
    </source>
</evidence>
<protein>
    <submittedName>
        <fullName evidence="2">Uncharacterized protein</fullName>
    </submittedName>
</protein>
<evidence type="ECO:0000256" key="1">
    <source>
        <dbReference type="ARBA" id="ARBA00008372"/>
    </source>
</evidence>
<comment type="similarity">
    <text evidence="1">Belongs to the CAF1 family.</text>
</comment>
<dbReference type="PANTHER" id="PTHR15092:SF22">
    <property type="entry name" value="POLY(A)-SPECIFIC RIBONUCLEASE PNLDC1"/>
    <property type="match status" value="1"/>
</dbReference>
<dbReference type="SUPFAM" id="SSF82708">
    <property type="entry name" value="R3H domain"/>
    <property type="match status" value="1"/>
</dbReference>
<dbReference type="AlphaFoldDB" id="A0A7S4IFE5"/>
<dbReference type="InterPro" id="IPR012337">
    <property type="entry name" value="RNaseH-like_sf"/>
</dbReference>
<dbReference type="GO" id="GO:0000175">
    <property type="term" value="F:3'-5'-RNA exonuclease activity"/>
    <property type="evidence" value="ECO:0007669"/>
    <property type="project" value="TreeGrafter"/>
</dbReference>
<sequence>MAMDFELTGLFPRGLSAPTNLDTIQERYRRSAESAKTFIPIQFGLCTAVWNAEKQAYQCQSFNFYIHPYVSKRGYQFNCDLASLQFLSSNGFDFNKLFSKGIHFVSQQKQATIEEQNNEKETKPRSKITLQPADEEFLNGSLDKIQEWLQTTEVSLELPACNSYLMRILFQEIPERFPSLTLSQVSVEGQKFWKSLKLARLSAEEKKKQEETEAQETKDRLDGMAGFRRVVDVMCDVNKPLVGHNMLLDLCYFYNYFIGSLPDDVQEFKTSLLSKFP</sequence>
<name>A0A7S4IFE5_9EUKA</name>
<reference evidence="2" key="1">
    <citation type="submission" date="2021-01" db="EMBL/GenBank/DDBJ databases">
        <authorList>
            <person name="Corre E."/>
            <person name="Pelletier E."/>
            <person name="Niang G."/>
            <person name="Scheremetjew M."/>
            <person name="Finn R."/>
            <person name="Kale V."/>
            <person name="Holt S."/>
            <person name="Cochrane G."/>
            <person name="Meng A."/>
            <person name="Brown T."/>
            <person name="Cohen L."/>
        </authorList>
    </citation>
    <scope>NUCLEOTIDE SEQUENCE</scope>
    <source>
        <strain evidence="2">DIVA3 518/3/11/1/6</strain>
    </source>
</reference>
<dbReference type="PANTHER" id="PTHR15092">
    <property type="entry name" value="POLY A -SPECIFIC RIBONUCLEASE/TARGET OF EGR1, MEMBER 1"/>
    <property type="match status" value="1"/>
</dbReference>
<accession>A0A7S4IFE5</accession>
<dbReference type="InterPro" id="IPR006941">
    <property type="entry name" value="RNase_CAF1"/>
</dbReference>
<organism evidence="2">
    <name type="scientific">Vannella robusta</name>
    <dbReference type="NCBI Taxonomy" id="1487602"/>
    <lineage>
        <taxon>Eukaryota</taxon>
        <taxon>Amoebozoa</taxon>
        <taxon>Discosea</taxon>
        <taxon>Flabellinia</taxon>
        <taxon>Vannellidae</taxon>
        <taxon>Vannella</taxon>
    </lineage>
</organism>
<dbReference type="GO" id="GO:0003723">
    <property type="term" value="F:RNA binding"/>
    <property type="evidence" value="ECO:0007669"/>
    <property type="project" value="TreeGrafter"/>
</dbReference>